<gene>
    <name evidence="1" type="ORF">E5288_WYG013371</name>
</gene>
<dbReference type="AlphaFoldDB" id="A0A6B0S0U6"/>
<evidence type="ECO:0000313" key="2">
    <source>
        <dbReference type="Proteomes" id="UP000322234"/>
    </source>
</evidence>
<sequence>MVKFQVTDHFEGSPLFPTLFCGFAATSAQAHACRDQPSMTDLLETRRPRRSGLSAQLTVTTEALQAGVPSTVVSHRNYRTPEAQLVWLRSCT</sequence>
<reference evidence="1" key="1">
    <citation type="submission" date="2019-10" db="EMBL/GenBank/DDBJ databases">
        <title>The sequence and de novo assembly of the wild yak genome.</title>
        <authorList>
            <person name="Liu Y."/>
        </authorList>
    </citation>
    <scope>NUCLEOTIDE SEQUENCE [LARGE SCALE GENOMIC DNA]</scope>
    <source>
        <strain evidence="1">WY2019</strain>
    </source>
</reference>
<accession>A0A6B0S0U6</accession>
<dbReference type="EMBL" id="VBQZ03000138">
    <property type="protein sequence ID" value="MXQ95512.1"/>
    <property type="molecule type" value="Genomic_DNA"/>
</dbReference>
<comment type="caution">
    <text evidence="1">The sequence shown here is derived from an EMBL/GenBank/DDBJ whole genome shotgun (WGS) entry which is preliminary data.</text>
</comment>
<name>A0A6B0S0U6_9CETA</name>
<keyword evidence="2" id="KW-1185">Reference proteome</keyword>
<protein>
    <submittedName>
        <fullName evidence="1">Uncharacterized protein</fullName>
    </submittedName>
</protein>
<proteinExistence type="predicted"/>
<evidence type="ECO:0000313" key="1">
    <source>
        <dbReference type="EMBL" id="MXQ95512.1"/>
    </source>
</evidence>
<dbReference type="Proteomes" id="UP000322234">
    <property type="component" value="Unassembled WGS sequence"/>
</dbReference>
<organism evidence="1 2">
    <name type="scientific">Bos mutus</name>
    <name type="common">wild yak</name>
    <dbReference type="NCBI Taxonomy" id="72004"/>
    <lineage>
        <taxon>Eukaryota</taxon>
        <taxon>Metazoa</taxon>
        <taxon>Chordata</taxon>
        <taxon>Craniata</taxon>
        <taxon>Vertebrata</taxon>
        <taxon>Euteleostomi</taxon>
        <taxon>Mammalia</taxon>
        <taxon>Eutheria</taxon>
        <taxon>Laurasiatheria</taxon>
        <taxon>Artiodactyla</taxon>
        <taxon>Ruminantia</taxon>
        <taxon>Pecora</taxon>
        <taxon>Bovidae</taxon>
        <taxon>Bovinae</taxon>
        <taxon>Bos</taxon>
    </lineage>
</organism>